<evidence type="ECO:0000256" key="3">
    <source>
        <dbReference type="SAM" id="Phobius"/>
    </source>
</evidence>
<feature type="transmembrane region" description="Helical" evidence="3">
    <location>
        <begin position="999"/>
        <end position="1019"/>
    </location>
</feature>
<comment type="caution">
    <text evidence="4">The sequence shown here is derived from an EMBL/GenBank/DDBJ whole genome shotgun (WGS) entry which is preliminary data.</text>
</comment>
<dbReference type="AlphaFoldDB" id="A0A833H3Q0"/>
<feature type="transmembrane region" description="Helical" evidence="3">
    <location>
        <begin position="1031"/>
        <end position="1049"/>
    </location>
</feature>
<feature type="transmembrane region" description="Helical" evidence="3">
    <location>
        <begin position="182"/>
        <end position="201"/>
    </location>
</feature>
<dbReference type="InterPro" id="IPR019286">
    <property type="entry name" value="DUF2339_TM"/>
</dbReference>
<feature type="transmembrane region" description="Helical" evidence="3">
    <location>
        <begin position="479"/>
        <end position="499"/>
    </location>
</feature>
<dbReference type="Proteomes" id="UP000460298">
    <property type="component" value="Unassembled WGS sequence"/>
</dbReference>
<feature type="transmembrane region" description="Helical" evidence="3">
    <location>
        <begin position="679"/>
        <end position="699"/>
    </location>
</feature>
<dbReference type="PANTHER" id="PTHR38434:SF1">
    <property type="entry name" value="BLL2549 PROTEIN"/>
    <property type="match status" value="1"/>
</dbReference>
<feature type="transmembrane region" description="Helical" evidence="3">
    <location>
        <begin position="401"/>
        <end position="420"/>
    </location>
</feature>
<feature type="transmembrane region" description="Helical" evidence="3">
    <location>
        <begin position="454"/>
        <end position="472"/>
    </location>
</feature>
<keyword evidence="3" id="KW-0472">Membrane</keyword>
<feature type="transmembrane region" description="Helical" evidence="3">
    <location>
        <begin position="1078"/>
        <end position="1097"/>
    </location>
</feature>
<gene>
    <name evidence="4" type="ORF">F9K24_06300</name>
</gene>
<feature type="transmembrane region" description="Helical" evidence="3">
    <location>
        <begin position="916"/>
        <end position="936"/>
    </location>
</feature>
<name>A0A833H3Q0_9LEPT</name>
<feature type="transmembrane region" description="Helical" evidence="3">
    <location>
        <begin position="854"/>
        <end position="875"/>
    </location>
</feature>
<feature type="compositionally biased region" description="Low complexity" evidence="2">
    <location>
        <begin position="94"/>
        <end position="114"/>
    </location>
</feature>
<feature type="transmembrane region" description="Helical" evidence="3">
    <location>
        <begin position="272"/>
        <end position="304"/>
    </location>
</feature>
<feature type="transmembrane region" description="Helical" evidence="3">
    <location>
        <begin position="346"/>
        <end position="364"/>
    </location>
</feature>
<feature type="transmembrane region" description="Helical" evidence="3">
    <location>
        <begin position="427"/>
        <end position="448"/>
    </location>
</feature>
<dbReference type="PANTHER" id="PTHR38434">
    <property type="entry name" value="BLL2549 PROTEIN"/>
    <property type="match status" value="1"/>
</dbReference>
<feature type="transmembrane region" description="Helical" evidence="3">
    <location>
        <begin position="731"/>
        <end position="750"/>
    </location>
</feature>
<feature type="transmembrane region" description="Helical" evidence="3">
    <location>
        <begin position="829"/>
        <end position="848"/>
    </location>
</feature>
<feature type="transmembrane region" description="Helical" evidence="3">
    <location>
        <begin position="213"/>
        <end position="232"/>
    </location>
</feature>
<feature type="transmembrane region" description="Helical" evidence="3">
    <location>
        <begin position="887"/>
        <end position="904"/>
    </location>
</feature>
<feature type="transmembrane region" description="Helical" evidence="3">
    <location>
        <begin position="1103"/>
        <end position="1120"/>
    </location>
</feature>
<evidence type="ECO:0000256" key="2">
    <source>
        <dbReference type="SAM" id="MobiDB-lite"/>
    </source>
</evidence>
<feature type="transmembrane region" description="Helical" evidence="3">
    <location>
        <begin position="1151"/>
        <end position="1171"/>
    </location>
</feature>
<feature type="transmembrane region" description="Helical" evidence="3">
    <location>
        <begin position="651"/>
        <end position="673"/>
    </location>
</feature>
<feature type="transmembrane region" description="Helical" evidence="3">
    <location>
        <begin position="594"/>
        <end position="613"/>
    </location>
</feature>
<dbReference type="EMBL" id="WBUI01000004">
    <property type="protein sequence ID" value="KAB2934071.1"/>
    <property type="molecule type" value="Genomic_DNA"/>
</dbReference>
<evidence type="ECO:0000313" key="4">
    <source>
        <dbReference type="EMBL" id="KAB2934071.1"/>
    </source>
</evidence>
<keyword evidence="1" id="KW-0175">Coiled coil</keyword>
<feature type="transmembrane region" description="Helical" evidence="3">
    <location>
        <begin position="619"/>
        <end position="639"/>
    </location>
</feature>
<sequence length="1186" mass="131557">MSVAFLFIIVIVLGIFIVVLLSRTEGLRARLDEAERRLRILEGSAESAPARVRESSHPESRPADVPLKKNVASEPPPSRTSEPVETPIREPQKQQEQVAAAEPAAKRPQYAAAEARSEQSMPLEKAPAARPLVKPARQKSELWQKIERQLIENWTGMLGAVILTAGLGFLAVYAALSLAPVFRFFMMLAIAGSLAGAAFYLEKKPDWKKFSSWLTAAGGAVLLVSCFAAVAIPGVKWIESETAGLLLIIAGVLVNLFFAYRASAEAFASLHLLLSLIVLAVLPPALPVLLTAAGVALAGVLLAARSRWELQAVLCTVSFALYQVVRYFAMRDAGLLSQEPTDINRLIGILSTAAVASAALLQHYRAIFQSDRLERLPFFAHLVHWMTAGLGFLLYATGSKWNTIVLALATVVVFLLARYARRLRILWLYRTDTLIAQGLAFFCILTLGRWQVDAFHVGLVMFVQTMLFFALMNREGEGFLESVGLFLHLLSGVIFIALATGDIPYSDDAALLRRAGMMLALLLFSLVLYQRTLKPLLHFMPVWKVARSVIQAAFLISLYALLLPFEWSTLAVSVVAGLVFFTPHPFVKDRTTMPVLLFLPVAGLMLAAHLISGDAADDLYWRSASLAIPFLMLAVLLILRPARLDLHDGRLDSAGGMVLYFLLSCLVLGIGVMRLDYSLHSAAFLTGMLLTGLALHRFLSVPDATFPLWHALGEILHGLYLSMIFVYLLPVYWATIAVSALAATLVFVPFRMGRSDSIQSRQRIERRPGSDGIFLFLLIGLPVLFVHLFDGDAREMSSVNVFWRTLPFLALFVLQLWRPASISLSFAPTVPVVWMLAVFLGIVSYRIFEPISAMVPGVVWLLLSLVALESSGFLAGKEAHRITSRHLLYTGSIAVLAFLIRHVAVELQSEYYLGPVTARVLIQIFAIAVFLFWFTAQRADGGWFERRIQTYYLELAIAMGVLAVELEVPERWTLVVYATTPALLVALARTFASVSRLSIYGLFLFWWSVFYLTFLSSTAEMPQAHFADQNWVAGLIAMLVLVAVSILLLRERPFAGTEVPFPFSVVARLMPFVDGRRNLWIFDPLFLGAALFLYWSFDQALLTLLWVVLIFIVFSLSIVLRESHFRILSMVALGAALLRLIFFDLARSSTLTRALVFVGVGLLMLGMNSLYNRFKDRFSEAKEPQS</sequence>
<feature type="transmembrane region" description="Helical" evidence="3">
    <location>
        <begin position="154"/>
        <end position="176"/>
    </location>
</feature>
<feature type="transmembrane region" description="Helical" evidence="3">
    <location>
        <begin position="801"/>
        <end position="817"/>
    </location>
</feature>
<feature type="transmembrane region" description="Helical" evidence="3">
    <location>
        <begin position="1127"/>
        <end position="1145"/>
    </location>
</feature>
<evidence type="ECO:0000313" key="5">
    <source>
        <dbReference type="Proteomes" id="UP000460298"/>
    </source>
</evidence>
<feature type="coiled-coil region" evidence="1">
    <location>
        <begin position="17"/>
        <end position="44"/>
    </location>
</feature>
<feature type="transmembrane region" description="Helical" evidence="3">
    <location>
        <begin position="244"/>
        <end position="260"/>
    </location>
</feature>
<proteinExistence type="predicted"/>
<reference evidence="4 5" key="1">
    <citation type="submission" date="2019-10" db="EMBL/GenBank/DDBJ databases">
        <title>Extracellular Electron Transfer in a Candidatus Methanoperedens spp. Enrichment Culture.</title>
        <authorList>
            <person name="Berger S."/>
            <person name="Rangel Shaw D."/>
            <person name="Berben T."/>
            <person name="In 'T Zandt M."/>
            <person name="Frank J."/>
            <person name="Reimann J."/>
            <person name="Jetten M.S.M."/>
            <person name="Welte C.U."/>
        </authorList>
    </citation>
    <scope>NUCLEOTIDE SEQUENCE [LARGE SCALE GENOMIC DNA]</scope>
    <source>
        <strain evidence="4">SB12</strain>
    </source>
</reference>
<feature type="transmembrane region" description="Helical" evidence="3">
    <location>
        <begin position="6"/>
        <end position="22"/>
    </location>
</feature>
<keyword evidence="3" id="KW-0812">Transmembrane</keyword>
<evidence type="ECO:0000256" key="1">
    <source>
        <dbReference type="SAM" id="Coils"/>
    </source>
</evidence>
<feature type="compositionally biased region" description="Basic and acidic residues" evidence="2">
    <location>
        <begin position="51"/>
        <end position="62"/>
    </location>
</feature>
<protein>
    <submittedName>
        <fullName evidence="4">DUF2339 domain-containing protein</fullName>
    </submittedName>
</protein>
<feature type="transmembrane region" description="Helical" evidence="3">
    <location>
        <begin position="771"/>
        <end position="789"/>
    </location>
</feature>
<feature type="transmembrane region" description="Helical" evidence="3">
    <location>
        <begin position="511"/>
        <end position="529"/>
    </location>
</feature>
<organism evidence="4 5">
    <name type="scientific">Leptonema illini</name>
    <dbReference type="NCBI Taxonomy" id="183"/>
    <lineage>
        <taxon>Bacteria</taxon>
        <taxon>Pseudomonadati</taxon>
        <taxon>Spirochaetota</taxon>
        <taxon>Spirochaetia</taxon>
        <taxon>Leptospirales</taxon>
        <taxon>Leptospiraceae</taxon>
        <taxon>Leptonema</taxon>
    </lineage>
</organism>
<accession>A0A833H3Q0</accession>
<feature type="transmembrane region" description="Helical" evidence="3">
    <location>
        <begin position="541"/>
        <end position="561"/>
    </location>
</feature>
<feature type="region of interest" description="Disordered" evidence="2">
    <location>
        <begin position="45"/>
        <end position="131"/>
    </location>
</feature>
<keyword evidence="3" id="KW-1133">Transmembrane helix</keyword>